<dbReference type="EnsemblPlants" id="KRH75443">
    <property type="protein sequence ID" value="KRH75443"/>
    <property type="gene ID" value="GLYMA_01G085500"/>
</dbReference>
<gene>
    <name evidence="2" type="ORF">GLYMA_01G085500</name>
</gene>
<dbReference type="EMBL" id="CM000834">
    <property type="protein sequence ID" value="KRH75444.1"/>
    <property type="molecule type" value="Genomic_DNA"/>
</dbReference>
<evidence type="ECO:0000256" key="1">
    <source>
        <dbReference type="SAM" id="Phobius"/>
    </source>
</evidence>
<feature type="transmembrane region" description="Helical" evidence="1">
    <location>
        <begin position="46"/>
        <end position="67"/>
    </location>
</feature>
<evidence type="ECO:0000313" key="3">
    <source>
        <dbReference type="EnsemblPlants" id="KRH75443"/>
    </source>
</evidence>
<keyword evidence="1" id="KW-0472">Membrane</keyword>
<dbReference type="AlphaFoldDB" id="A0A0R0LGW6"/>
<dbReference type="Proteomes" id="UP000008827">
    <property type="component" value="Chromosome 1"/>
</dbReference>
<protein>
    <submittedName>
        <fullName evidence="2 3">Uncharacterized protein</fullName>
    </submittedName>
</protein>
<name>A0A0R0LGW6_SOYBN</name>
<keyword evidence="1" id="KW-0812">Transmembrane</keyword>
<dbReference type="SMR" id="A0A0R0LGW6"/>
<keyword evidence="1" id="KW-1133">Transmembrane helix</keyword>
<dbReference type="InParanoid" id="A0A0R0LGW6"/>
<feature type="transmembrane region" description="Helical" evidence="1">
    <location>
        <begin position="21"/>
        <end position="40"/>
    </location>
</feature>
<dbReference type="Gramene" id="KRH75444">
    <property type="protein sequence ID" value="KRH75444"/>
    <property type="gene ID" value="GLYMA_01G085500"/>
</dbReference>
<dbReference type="Gramene" id="KRH75443">
    <property type="protein sequence ID" value="KRH75443"/>
    <property type="gene ID" value="GLYMA_01G085500"/>
</dbReference>
<sequence length="91" mass="10238">MSLSNWIELLVKPVEKIKYSILVKIVHTAFYICCTHSILLGHRLSILLNLGCITTQFIMLGFIFSVIEHLGNVILSQMSRAVGNSINIPIR</sequence>
<keyword evidence="4" id="KW-1185">Reference proteome</keyword>
<dbReference type="EMBL" id="CM000834">
    <property type="protein sequence ID" value="KRH75443.1"/>
    <property type="molecule type" value="Genomic_DNA"/>
</dbReference>
<proteinExistence type="predicted"/>
<accession>A0A0R0LGW6</accession>
<reference evidence="2" key="3">
    <citation type="submission" date="2018-07" db="EMBL/GenBank/DDBJ databases">
        <title>WGS assembly of Glycine max.</title>
        <authorList>
            <person name="Schmutz J."/>
            <person name="Cannon S."/>
            <person name="Schlueter J."/>
            <person name="Ma J."/>
            <person name="Mitros T."/>
            <person name="Nelson W."/>
            <person name="Hyten D."/>
            <person name="Song Q."/>
            <person name="Thelen J."/>
            <person name="Cheng J."/>
            <person name="Xu D."/>
            <person name="Hellsten U."/>
            <person name="May G."/>
            <person name="Yu Y."/>
            <person name="Sakurai T."/>
            <person name="Umezawa T."/>
            <person name="Bhattacharyya M."/>
            <person name="Sandhu D."/>
            <person name="Valliyodan B."/>
            <person name="Lindquist E."/>
            <person name="Peto M."/>
            <person name="Grant D."/>
            <person name="Shu S."/>
            <person name="Goodstein D."/>
            <person name="Barry K."/>
            <person name="Futrell-Griggs M."/>
            <person name="Abernathy B."/>
            <person name="Du J."/>
            <person name="Tian Z."/>
            <person name="Zhu L."/>
            <person name="Gill N."/>
            <person name="Joshi T."/>
            <person name="Libault M."/>
            <person name="Sethuraman A."/>
            <person name="Zhang X."/>
            <person name="Shinozaki K."/>
            <person name="Nguyen H."/>
            <person name="Wing R."/>
            <person name="Cregan P."/>
            <person name="Specht J."/>
            <person name="Grimwood J."/>
            <person name="Rokhsar D."/>
            <person name="Stacey G."/>
            <person name="Shoemaker R."/>
            <person name="Jackson S."/>
        </authorList>
    </citation>
    <scope>NUCLEOTIDE SEQUENCE</scope>
    <source>
        <tissue evidence="2">Callus</tissue>
    </source>
</reference>
<dbReference type="EnsemblPlants" id="KRH75444">
    <property type="protein sequence ID" value="KRH75444"/>
    <property type="gene ID" value="GLYMA_01G085500"/>
</dbReference>
<evidence type="ECO:0000313" key="2">
    <source>
        <dbReference type="EMBL" id="KRH75444.1"/>
    </source>
</evidence>
<reference evidence="3" key="2">
    <citation type="submission" date="2018-02" db="UniProtKB">
        <authorList>
            <consortium name="EnsemblPlants"/>
        </authorList>
    </citation>
    <scope>IDENTIFICATION</scope>
    <source>
        <strain evidence="3">Williams 82</strain>
    </source>
</reference>
<reference evidence="2 3" key="1">
    <citation type="journal article" date="2010" name="Nature">
        <title>Genome sequence of the palaeopolyploid soybean.</title>
        <authorList>
            <person name="Schmutz J."/>
            <person name="Cannon S.B."/>
            <person name="Schlueter J."/>
            <person name="Ma J."/>
            <person name="Mitros T."/>
            <person name="Nelson W."/>
            <person name="Hyten D.L."/>
            <person name="Song Q."/>
            <person name="Thelen J.J."/>
            <person name="Cheng J."/>
            <person name="Xu D."/>
            <person name="Hellsten U."/>
            <person name="May G.D."/>
            <person name="Yu Y."/>
            <person name="Sakurai T."/>
            <person name="Umezawa T."/>
            <person name="Bhattacharyya M.K."/>
            <person name="Sandhu D."/>
            <person name="Valliyodan B."/>
            <person name="Lindquist E."/>
            <person name="Peto M."/>
            <person name="Grant D."/>
            <person name="Shu S."/>
            <person name="Goodstein D."/>
            <person name="Barry K."/>
            <person name="Futrell-Griggs M."/>
            <person name="Abernathy B."/>
            <person name="Du J."/>
            <person name="Tian Z."/>
            <person name="Zhu L."/>
            <person name="Gill N."/>
            <person name="Joshi T."/>
            <person name="Libault M."/>
            <person name="Sethuraman A."/>
            <person name="Zhang X.-C."/>
            <person name="Shinozaki K."/>
            <person name="Nguyen H.T."/>
            <person name="Wing R.A."/>
            <person name="Cregan P."/>
            <person name="Specht J."/>
            <person name="Grimwood J."/>
            <person name="Rokhsar D."/>
            <person name="Stacey G."/>
            <person name="Shoemaker R.C."/>
            <person name="Jackson S.A."/>
        </authorList>
    </citation>
    <scope>NUCLEOTIDE SEQUENCE [LARGE SCALE GENOMIC DNA]</scope>
    <source>
        <strain evidence="3">cv. Williams 82</strain>
        <tissue evidence="2">Callus</tissue>
    </source>
</reference>
<evidence type="ECO:0000313" key="4">
    <source>
        <dbReference type="Proteomes" id="UP000008827"/>
    </source>
</evidence>
<organism evidence="2">
    <name type="scientific">Glycine max</name>
    <name type="common">Soybean</name>
    <name type="synonym">Glycine hispida</name>
    <dbReference type="NCBI Taxonomy" id="3847"/>
    <lineage>
        <taxon>Eukaryota</taxon>
        <taxon>Viridiplantae</taxon>
        <taxon>Streptophyta</taxon>
        <taxon>Embryophyta</taxon>
        <taxon>Tracheophyta</taxon>
        <taxon>Spermatophyta</taxon>
        <taxon>Magnoliopsida</taxon>
        <taxon>eudicotyledons</taxon>
        <taxon>Gunneridae</taxon>
        <taxon>Pentapetalae</taxon>
        <taxon>rosids</taxon>
        <taxon>fabids</taxon>
        <taxon>Fabales</taxon>
        <taxon>Fabaceae</taxon>
        <taxon>Papilionoideae</taxon>
        <taxon>50 kb inversion clade</taxon>
        <taxon>NPAAA clade</taxon>
        <taxon>indigoferoid/millettioid clade</taxon>
        <taxon>Phaseoleae</taxon>
        <taxon>Glycine</taxon>
        <taxon>Glycine subgen. Soja</taxon>
    </lineage>
</organism>